<keyword evidence="4 10" id="KW-0032">Aminotransferase</keyword>
<dbReference type="InterPro" id="IPR015422">
    <property type="entry name" value="PyrdxlP-dep_Trfase_small"/>
</dbReference>
<dbReference type="EMBL" id="JAOPKA010000004">
    <property type="protein sequence ID" value="MCU4741503.1"/>
    <property type="molecule type" value="Genomic_DNA"/>
</dbReference>
<evidence type="ECO:0000256" key="4">
    <source>
        <dbReference type="ARBA" id="ARBA00022576"/>
    </source>
</evidence>
<dbReference type="EC" id="2.6.1.9" evidence="10"/>
<name>A0AAP3E1I2_9EURY</name>
<reference evidence="13" key="1">
    <citation type="submission" date="2022-09" db="EMBL/GenBank/DDBJ databases">
        <title>Enrichment on poylsaccharides allowed isolation of novel metabolic and taxonomic groups of Haloarchaea.</title>
        <authorList>
            <person name="Sorokin D.Y."/>
            <person name="Elcheninov A.G."/>
            <person name="Khizhniak T.V."/>
            <person name="Kolganova T.V."/>
            <person name="Kublanov I.V."/>
        </authorList>
    </citation>
    <scope>NUCLEOTIDE SEQUENCE</scope>
    <source>
        <strain evidence="13">AArc-xg1-1</strain>
    </source>
</reference>
<evidence type="ECO:0000256" key="7">
    <source>
        <dbReference type="ARBA" id="ARBA00022898"/>
    </source>
</evidence>
<comment type="caution">
    <text evidence="13">The sequence shown here is derived from an EMBL/GenBank/DDBJ whole genome shotgun (WGS) entry which is preliminary data.</text>
</comment>
<dbReference type="NCBIfam" id="TIGR01141">
    <property type="entry name" value="hisC"/>
    <property type="match status" value="1"/>
</dbReference>
<dbReference type="Gene3D" id="3.40.640.10">
    <property type="entry name" value="Type I PLP-dependent aspartate aminotransferase-like (Major domain)"/>
    <property type="match status" value="1"/>
</dbReference>
<feature type="compositionally biased region" description="Acidic residues" evidence="11">
    <location>
        <begin position="370"/>
        <end position="388"/>
    </location>
</feature>
<accession>A0AAP3E1I2</accession>
<dbReference type="RefSeq" id="WP_338003340.1">
    <property type="nucleotide sequence ID" value="NZ_JAOPKA010000004.1"/>
</dbReference>
<evidence type="ECO:0000256" key="6">
    <source>
        <dbReference type="ARBA" id="ARBA00022679"/>
    </source>
</evidence>
<dbReference type="GO" id="GO:0000105">
    <property type="term" value="P:L-histidine biosynthetic process"/>
    <property type="evidence" value="ECO:0007669"/>
    <property type="project" value="UniProtKB-UniRule"/>
</dbReference>
<proteinExistence type="inferred from homology"/>
<evidence type="ECO:0000256" key="5">
    <source>
        <dbReference type="ARBA" id="ARBA00022605"/>
    </source>
</evidence>
<feature type="modified residue" description="N6-(pyridoxal phosphate)lysine" evidence="10">
    <location>
        <position position="228"/>
    </location>
</feature>
<dbReference type="Gene3D" id="3.90.1150.10">
    <property type="entry name" value="Aspartate Aminotransferase, domain 1"/>
    <property type="match status" value="1"/>
</dbReference>
<dbReference type="InterPro" id="IPR015421">
    <property type="entry name" value="PyrdxlP-dep_Trfase_major"/>
</dbReference>
<dbReference type="CDD" id="cd00609">
    <property type="entry name" value="AAT_like"/>
    <property type="match status" value="1"/>
</dbReference>
<dbReference type="HAMAP" id="MF_01023">
    <property type="entry name" value="HisC_aminotrans_2"/>
    <property type="match status" value="1"/>
</dbReference>
<keyword evidence="6 10" id="KW-0808">Transferase</keyword>
<evidence type="ECO:0000313" key="13">
    <source>
        <dbReference type="EMBL" id="MCU4741503.1"/>
    </source>
</evidence>
<gene>
    <name evidence="10 13" type="primary">hisC</name>
    <name evidence="13" type="ORF">OB960_08820</name>
</gene>
<evidence type="ECO:0000256" key="2">
    <source>
        <dbReference type="ARBA" id="ARBA00005011"/>
    </source>
</evidence>
<feature type="domain" description="Aminotransferase class I/classII large" evidence="12">
    <location>
        <begin position="31"/>
        <end position="357"/>
    </location>
</feature>
<dbReference type="InterPro" id="IPR004839">
    <property type="entry name" value="Aminotransferase_I/II_large"/>
</dbReference>
<protein>
    <recommendedName>
        <fullName evidence="10">Histidinol-phosphate aminotransferase</fullName>
        <ecNumber evidence="10">2.6.1.9</ecNumber>
    </recommendedName>
    <alternativeName>
        <fullName evidence="10">Imidazole acetol-phosphate transaminase</fullName>
    </alternativeName>
</protein>
<evidence type="ECO:0000259" key="12">
    <source>
        <dbReference type="Pfam" id="PF00155"/>
    </source>
</evidence>
<evidence type="ECO:0000256" key="1">
    <source>
        <dbReference type="ARBA" id="ARBA00001933"/>
    </source>
</evidence>
<feature type="region of interest" description="Disordered" evidence="11">
    <location>
        <begin position="369"/>
        <end position="401"/>
    </location>
</feature>
<evidence type="ECO:0000256" key="11">
    <source>
        <dbReference type="SAM" id="MobiDB-lite"/>
    </source>
</evidence>
<comment type="similarity">
    <text evidence="3 10">Belongs to the class-II pyridoxal-phosphate-dependent aminotransferase family. Histidinol-phosphate aminotransferase subfamily.</text>
</comment>
<dbReference type="InterPro" id="IPR005861">
    <property type="entry name" value="HisP_aminotrans"/>
</dbReference>
<comment type="cofactor">
    <cofactor evidence="1 10">
        <name>pyridoxal 5'-phosphate</name>
        <dbReference type="ChEBI" id="CHEBI:597326"/>
    </cofactor>
</comment>
<dbReference type="PANTHER" id="PTHR43643:SF6">
    <property type="entry name" value="HISTIDINOL-PHOSPHATE AMINOTRANSFERASE"/>
    <property type="match status" value="1"/>
</dbReference>
<dbReference type="SUPFAM" id="SSF53383">
    <property type="entry name" value="PLP-dependent transferases"/>
    <property type="match status" value="1"/>
</dbReference>
<sequence length="401" mass="43068">MQPRDLSDHVAYEAGRGIEEVARELGRDPEEFIKLASNENPHGPAPSAIVAIRDTADGVSSYPKAAHADLTDAIADRWDVAPVQVWLANGGDGAIDYLSRAVLEPDDDVLVPAPGFAYYGMSARYHHGDVREYTLSRADDFAQDAETVLEAYDGERIVYLTSPHNPSGSTIALADVEEIAEETDDETLVVVDEAYGEFADTDSALALIEGRNGFEPRDDVAVLRTFSKAYGLAGLRLGYAVVPGEWADAYARVNTPFAASEIACNAGLAALEDDEHVARTVETTTAAREYIEARANARVWESEGNFVLLAVGDASAVAEEMQARGVIVRDCTSFGLPECIRITCGTEAETERAVETLNAVLADGFGGSEFEFESDADADGNGETETDASDTRDNQPEVTDQ</sequence>
<evidence type="ECO:0000256" key="10">
    <source>
        <dbReference type="HAMAP-Rule" id="MF_01023"/>
    </source>
</evidence>
<dbReference type="Proteomes" id="UP001321018">
    <property type="component" value="Unassembled WGS sequence"/>
</dbReference>
<dbReference type="Pfam" id="PF00155">
    <property type="entry name" value="Aminotran_1_2"/>
    <property type="match status" value="1"/>
</dbReference>
<evidence type="ECO:0000256" key="9">
    <source>
        <dbReference type="ARBA" id="ARBA00047481"/>
    </source>
</evidence>
<dbReference type="InterPro" id="IPR001917">
    <property type="entry name" value="Aminotrans_II_pyridoxalP_BS"/>
</dbReference>
<dbReference type="GO" id="GO:0004400">
    <property type="term" value="F:histidinol-phosphate transaminase activity"/>
    <property type="evidence" value="ECO:0007669"/>
    <property type="project" value="UniProtKB-UniRule"/>
</dbReference>
<organism evidence="13 14">
    <name type="scientific">Natronoglomus mannanivorans</name>
    <dbReference type="NCBI Taxonomy" id="2979990"/>
    <lineage>
        <taxon>Archaea</taxon>
        <taxon>Methanobacteriati</taxon>
        <taxon>Methanobacteriota</taxon>
        <taxon>Stenosarchaea group</taxon>
        <taxon>Halobacteria</taxon>
        <taxon>Halobacteriales</taxon>
        <taxon>Natrialbaceae</taxon>
        <taxon>Natronoglomus</taxon>
    </lineage>
</organism>
<dbReference type="InterPro" id="IPR050106">
    <property type="entry name" value="HistidinolP_aminotransfase"/>
</dbReference>
<dbReference type="AlphaFoldDB" id="A0AAP3E1I2"/>
<dbReference type="PANTHER" id="PTHR43643">
    <property type="entry name" value="HISTIDINOL-PHOSPHATE AMINOTRANSFERASE 2"/>
    <property type="match status" value="1"/>
</dbReference>
<keyword evidence="7 10" id="KW-0663">Pyridoxal phosphate</keyword>
<dbReference type="InterPro" id="IPR015424">
    <property type="entry name" value="PyrdxlP-dep_Trfase"/>
</dbReference>
<evidence type="ECO:0000256" key="8">
    <source>
        <dbReference type="ARBA" id="ARBA00023102"/>
    </source>
</evidence>
<evidence type="ECO:0000256" key="3">
    <source>
        <dbReference type="ARBA" id="ARBA00007970"/>
    </source>
</evidence>
<dbReference type="GO" id="GO:0030170">
    <property type="term" value="F:pyridoxal phosphate binding"/>
    <property type="evidence" value="ECO:0007669"/>
    <property type="project" value="InterPro"/>
</dbReference>
<dbReference type="PROSITE" id="PS00599">
    <property type="entry name" value="AA_TRANSFER_CLASS_2"/>
    <property type="match status" value="1"/>
</dbReference>
<comment type="catalytic activity">
    <reaction evidence="9 10">
        <text>L-histidinol phosphate + 2-oxoglutarate = 3-(imidazol-4-yl)-2-oxopropyl phosphate + L-glutamate</text>
        <dbReference type="Rhea" id="RHEA:23744"/>
        <dbReference type="ChEBI" id="CHEBI:16810"/>
        <dbReference type="ChEBI" id="CHEBI:29985"/>
        <dbReference type="ChEBI" id="CHEBI:57766"/>
        <dbReference type="ChEBI" id="CHEBI:57980"/>
        <dbReference type="EC" id="2.6.1.9"/>
    </reaction>
</comment>
<keyword evidence="8 10" id="KW-0368">Histidine biosynthesis</keyword>
<comment type="pathway">
    <text evidence="2 10">Amino-acid biosynthesis; L-histidine biosynthesis; L-histidine from 5-phospho-alpha-D-ribose 1-diphosphate: step 7/9.</text>
</comment>
<keyword evidence="5 10" id="KW-0028">Amino-acid biosynthesis</keyword>
<evidence type="ECO:0000313" key="14">
    <source>
        <dbReference type="Proteomes" id="UP001321018"/>
    </source>
</evidence>